<protein>
    <recommendedName>
        <fullName evidence="5">Prepilin-type N-terminal cleavage/methylation domain-containing protein</fullName>
    </recommendedName>
</protein>
<dbReference type="InterPro" id="IPR012902">
    <property type="entry name" value="N_methyl_site"/>
</dbReference>
<dbReference type="NCBIfam" id="TIGR02532">
    <property type="entry name" value="IV_pilin_GFxxxE"/>
    <property type="match status" value="1"/>
</dbReference>
<dbReference type="OrthoDB" id="7348958at2"/>
<dbReference type="AlphaFoldDB" id="A0A159Z987"/>
<dbReference type="Proteomes" id="UP000076128">
    <property type="component" value="Plasmid pcai42B"/>
</dbReference>
<name>A0A159Z987_9RHOB</name>
<dbReference type="SUPFAM" id="SSF54523">
    <property type="entry name" value="Pili subunits"/>
    <property type="match status" value="1"/>
</dbReference>
<keyword evidence="2" id="KW-1133">Transmembrane helix</keyword>
<organism evidence="3 4">
    <name type="scientific">Frigidibacter mobilis</name>
    <dbReference type="NCBI Taxonomy" id="1335048"/>
    <lineage>
        <taxon>Bacteria</taxon>
        <taxon>Pseudomonadati</taxon>
        <taxon>Pseudomonadota</taxon>
        <taxon>Alphaproteobacteria</taxon>
        <taxon>Rhodobacterales</taxon>
        <taxon>Paracoccaceae</taxon>
        <taxon>Frigidibacter</taxon>
    </lineage>
</organism>
<evidence type="ECO:0000256" key="1">
    <source>
        <dbReference type="SAM" id="MobiDB-lite"/>
    </source>
</evidence>
<keyword evidence="3" id="KW-0614">Plasmid</keyword>
<proteinExistence type="predicted"/>
<sequence>MRGMYQEDLSTRNQGFTLVELAIVITIIGLLIGGVLKGQELINNARVTATIAQIKAYQAAMLSFQDRYDQFPGDFSVALTRVPGCTTDNYCSNGDGNSRVGNYYTGAAIGTIQTGTAVPAVETSNYWKHLAMADLISGVNPSANPASPVFGKTHPSSPFGGGFMTVFGMHVTGSKAGLWLVLSNTLTGTTAYLPSAQNVLTPARAAQIDRKMDDGRPDAGYVQSPDNGTCDSGSPGFIGKVMNMRTKRPA</sequence>
<dbReference type="RefSeq" id="WP_066819079.1">
    <property type="nucleotide sequence ID" value="NZ_CP012663.1"/>
</dbReference>
<feature type="transmembrane region" description="Helical" evidence="2">
    <location>
        <begin position="15"/>
        <end position="36"/>
    </location>
</feature>
<feature type="region of interest" description="Disordered" evidence="1">
    <location>
        <begin position="221"/>
        <end position="250"/>
    </location>
</feature>
<geneLocation type="plasmid" evidence="4">
    <name>cai42_Plasmidb</name>
</geneLocation>
<keyword evidence="2" id="KW-0812">Transmembrane</keyword>
<dbReference type="KEGG" id="daa:AKL17_2p0010"/>
<dbReference type="EMBL" id="CP012663">
    <property type="protein sequence ID" value="AMY72132.1"/>
    <property type="molecule type" value="Genomic_DNA"/>
</dbReference>
<evidence type="ECO:0000256" key="2">
    <source>
        <dbReference type="SAM" id="Phobius"/>
    </source>
</evidence>
<keyword evidence="4" id="KW-1185">Reference proteome</keyword>
<keyword evidence="2" id="KW-0472">Membrane</keyword>
<reference evidence="3 4" key="1">
    <citation type="submission" date="2015-09" db="EMBL/GenBank/DDBJ databases">
        <title>Complete genome sequence of Defluviimonas alba cai42t isolated from an oilfield in Xinjiang.</title>
        <authorList>
            <person name="Geng S."/>
            <person name="Pan X."/>
            <person name="Wu X."/>
        </authorList>
    </citation>
    <scope>NUCLEOTIDE SEQUENCE [LARGE SCALE GENOMIC DNA]</scope>
    <source>
        <strain evidence="4">cai42</strain>
        <plasmid evidence="4">cai42_Plasmidb</plasmid>
    </source>
</reference>
<dbReference type="Gene3D" id="3.30.700.10">
    <property type="entry name" value="Glycoprotein, Type 4 Pilin"/>
    <property type="match status" value="1"/>
</dbReference>
<evidence type="ECO:0008006" key="5">
    <source>
        <dbReference type="Google" id="ProtNLM"/>
    </source>
</evidence>
<dbReference type="PROSITE" id="PS00409">
    <property type="entry name" value="PROKAR_NTER_METHYL"/>
    <property type="match status" value="1"/>
</dbReference>
<evidence type="ECO:0000313" key="3">
    <source>
        <dbReference type="EMBL" id="AMY72132.1"/>
    </source>
</evidence>
<accession>A0A159Z987</accession>
<gene>
    <name evidence="3" type="ORF">AKL17_2p0010</name>
</gene>
<dbReference type="Pfam" id="PF07963">
    <property type="entry name" value="N_methyl"/>
    <property type="match status" value="1"/>
</dbReference>
<dbReference type="InterPro" id="IPR045584">
    <property type="entry name" value="Pilin-like"/>
</dbReference>
<evidence type="ECO:0000313" key="4">
    <source>
        <dbReference type="Proteomes" id="UP000076128"/>
    </source>
</evidence>